<evidence type="ECO:0000313" key="10">
    <source>
        <dbReference type="Proteomes" id="UP000247152"/>
    </source>
</evidence>
<gene>
    <name evidence="8" type="primary">ccmA</name>
    <name evidence="8" type="ORF">DGG96_14965</name>
    <name evidence="9" type="ORF">ELY20_09550</name>
</gene>
<evidence type="ECO:0000256" key="4">
    <source>
        <dbReference type="ARBA" id="ARBA00022840"/>
    </source>
</evidence>
<keyword evidence="3" id="KW-0201">Cytochrome c-type biogenesis</keyword>
<dbReference type="InterPro" id="IPR005895">
    <property type="entry name" value="ABC_transptr_haem_export_CcmA"/>
</dbReference>
<evidence type="ECO:0000313" key="8">
    <source>
        <dbReference type="EMBL" id="PWY54800.1"/>
    </source>
</evidence>
<keyword evidence="2" id="KW-0547">Nucleotide-binding</keyword>
<evidence type="ECO:0000313" key="11">
    <source>
        <dbReference type="Proteomes" id="UP000287374"/>
    </source>
</evidence>
<evidence type="ECO:0000256" key="3">
    <source>
        <dbReference type="ARBA" id="ARBA00022748"/>
    </source>
</evidence>
<feature type="domain" description="ABC transporter" evidence="7">
    <location>
        <begin position="2"/>
        <end position="209"/>
    </location>
</feature>
<evidence type="ECO:0000256" key="6">
    <source>
        <dbReference type="ARBA" id="ARBA00023136"/>
    </source>
</evidence>
<dbReference type="NCBIfam" id="TIGR01189">
    <property type="entry name" value="ccmA"/>
    <property type="match status" value="1"/>
</dbReference>
<dbReference type="EC" id="3.6.3.41" evidence="9"/>
<keyword evidence="6" id="KW-0472">Membrane</keyword>
<dbReference type="Pfam" id="PF00005">
    <property type="entry name" value="ABC_tran"/>
    <property type="match status" value="1"/>
</dbReference>
<dbReference type="InterPro" id="IPR027417">
    <property type="entry name" value="P-loop_NTPase"/>
</dbReference>
<dbReference type="RefSeq" id="WP_110143458.1">
    <property type="nucleotide sequence ID" value="NZ_QHJG01000027.1"/>
</dbReference>
<dbReference type="PANTHER" id="PTHR43499">
    <property type="entry name" value="ABC TRANSPORTER I FAMILY MEMBER 1"/>
    <property type="match status" value="1"/>
</dbReference>
<dbReference type="GO" id="GO:0005524">
    <property type="term" value="F:ATP binding"/>
    <property type="evidence" value="ECO:0007669"/>
    <property type="project" value="UniProtKB-KW"/>
</dbReference>
<keyword evidence="11" id="KW-1185">Reference proteome</keyword>
<reference evidence="9 11" key="2">
    <citation type="submission" date="2018-12" db="EMBL/GenBank/DDBJ databases">
        <title>Legionella sp,whole genome shotgun sequence.</title>
        <authorList>
            <person name="Wu H."/>
        </authorList>
    </citation>
    <scope>NUCLEOTIDE SEQUENCE [LARGE SCALE GENOMIC DNA]</scope>
    <source>
        <strain evidence="11">km489</strain>
        <strain evidence="9">Km489</strain>
    </source>
</reference>
<dbReference type="GO" id="GO:0016887">
    <property type="term" value="F:ATP hydrolysis activity"/>
    <property type="evidence" value="ECO:0007669"/>
    <property type="project" value="InterPro"/>
</dbReference>
<protein>
    <submittedName>
        <fullName evidence="8">Heme ABC exporter ATP-binding protein CcmA</fullName>
        <ecNumber evidence="9">3.6.3.41</ecNumber>
    </submittedName>
</protein>
<dbReference type="Proteomes" id="UP000287374">
    <property type="component" value="Unassembled WGS sequence"/>
</dbReference>
<dbReference type="EMBL" id="QHJG01000027">
    <property type="protein sequence ID" value="PWY54800.1"/>
    <property type="molecule type" value="Genomic_DNA"/>
</dbReference>
<dbReference type="Gene3D" id="3.40.50.300">
    <property type="entry name" value="P-loop containing nucleotide triphosphate hydrolases"/>
    <property type="match status" value="1"/>
</dbReference>
<comment type="caution">
    <text evidence="8">The sequence shown here is derived from an EMBL/GenBank/DDBJ whole genome shotgun (WGS) entry which is preliminary data.</text>
</comment>
<dbReference type="InterPro" id="IPR003593">
    <property type="entry name" value="AAA+_ATPase"/>
</dbReference>
<dbReference type="SMART" id="SM00382">
    <property type="entry name" value="AAA"/>
    <property type="match status" value="1"/>
</dbReference>
<reference evidence="8 10" key="1">
    <citation type="submission" date="2018-05" db="EMBL/GenBank/DDBJ databases">
        <title>Legionella qingyii sp.nov., whole genome shotgun sequence.</title>
        <authorList>
            <person name="Wu H."/>
            <person name="Zhu Q."/>
            <person name="Hu C."/>
        </authorList>
    </citation>
    <scope>NUCLEOTIDE SEQUENCE [LARGE SCALE GENOMIC DNA]</scope>
    <source>
        <strain evidence="8 10">HEB18</strain>
    </source>
</reference>
<dbReference type="GO" id="GO:0017004">
    <property type="term" value="P:cytochrome complex assembly"/>
    <property type="evidence" value="ECO:0007669"/>
    <property type="project" value="UniProtKB-KW"/>
</dbReference>
<dbReference type="SUPFAM" id="SSF52540">
    <property type="entry name" value="P-loop containing nucleoside triphosphate hydrolases"/>
    <property type="match status" value="1"/>
</dbReference>
<evidence type="ECO:0000256" key="1">
    <source>
        <dbReference type="ARBA" id="ARBA00022448"/>
    </source>
</evidence>
<accession>A0A317U392</accession>
<dbReference type="PANTHER" id="PTHR43499:SF1">
    <property type="entry name" value="ABC TRANSPORTER I FAMILY MEMBER 1"/>
    <property type="match status" value="1"/>
</dbReference>
<keyword evidence="5" id="KW-1278">Translocase</keyword>
<evidence type="ECO:0000256" key="2">
    <source>
        <dbReference type="ARBA" id="ARBA00022741"/>
    </source>
</evidence>
<organism evidence="8 10">
    <name type="scientific">Legionella qingyii</name>
    <dbReference type="NCBI Taxonomy" id="2184757"/>
    <lineage>
        <taxon>Bacteria</taxon>
        <taxon>Pseudomonadati</taxon>
        <taxon>Pseudomonadota</taxon>
        <taxon>Gammaproteobacteria</taxon>
        <taxon>Legionellales</taxon>
        <taxon>Legionellaceae</taxon>
        <taxon>Legionella</taxon>
    </lineage>
</organism>
<sequence length="209" mass="23670">MLDVINLDFDYQDKPLLNKVAFHLPSGGLIHLRGRNGAGKTTLLKLIAGLYHPHQGEIQFLGRNIDQDRATYQRHLCFVGHKSGINPNLTLKENCVFDLHYTSSCSRTIKNDELSKLKEFASIFKLEHHLDIPCGLLSTGQRRQAGLLRLWFSDVKLWLLDEPLVALDDKAITQIMDKIAAHRKQGGAVLLTSHQQLPLNSSDYEEYCL</sequence>
<dbReference type="NCBIfam" id="NF010062">
    <property type="entry name" value="PRK13540.1"/>
    <property type="match status" value="1"/>
</dbReference>
<dbReference type="Proteomes" id="UP000247152">
    <property type="component" value="Unassembled WGS sequence"/>
</dbReference>
<keyword evidence="1" id="KW-0813">Transport</keyword>
<keyword evidence="9" id="KW-0378">Hydrolase</keyword>
<evidence type="ECO:0000256" key="5">
    <source>
        <dbReference type="ARBA" id="ARBA00022967"/>
    </source>
</evidence>
<keyword evidence="4 8" id="KW-0067">ATP-binding</keyword>
<dbReference type="PROSITE" id="PS50893">
    <property type="entry name" value="ABC_TRANSPORTER_2"/>
    <property type="match status" value="1"/>
</dbReference>
<evidence type="ECO:0000313" key="9">
    <source>
        <dbReference type="EMBL" id="RUR22524.1"/>
    </source>
</evidence>
<proteinExistence type="predicted"/>
<dbReference type="EMBL" id="RZGX01000011">
    <property type="protein sequence ID" value="RUR22524.1"/>
    <property type="molecule type" value="Genomic_DNA"/>
</dbReference>
<dbReference type="AlphaFoldDB" id="A0A317U392"/>
<name>A0A317U392_9GAMM</name>
<dbReference type="InterPro" id="IPR003439">
    <property type="entry name" value="ABC_transporter-like_ATP-bd"/>
</dbReference>
<dbReference type="GO" id="GO:0022857">
    <property type="term" value="F:transmembrane transporter activity"/>
    <property type="evidence" value="ECO:0007669"/>
    <property type="project" value="InterPro"/>
</dbReference>
<dbReference type="OrthoDB" id="9800654at2"/>
<evidence type="ECO:0000259" key="7">
    <source>
        <dbReference type="PROSITE" id="PS50893"/>
    </source>
</evidence>